<dbReference type="Pfam" id="PF05684">
    <property type="entry name" value="DUF819"/>
    <property type="match status" value="3"/>
</dbReference>
<feature type="transmembrane region" description="Helical" evidence="2">
    <location>
        <begin position="92"/>
        <end position="112"/>
    </location>
</feature>
<feature type="transmembrane region" description="Helical" evidence="2">
    <location>
        <begin position="141"/>
        <end position="159"/>
    </location>
</feature>
<dbReference type="PANTHER" id="PTHR34289">
    <property type="entry name" value="PROTEIN, PUTATIVE (DUF819)-RELATED"/>
    <property type="match status" value="1"/>
</dbReference>
<dbReference type="EMBL" id="GL378336">
    <property type="protein sequence ID" value="EFJ49253.1"/>
    <property type="molecule type" value="Genomic_DNA"/>
</dbReference>
<dbReference type="RefSeq" id="XP_002949701.1">
    <property type="nucleotide sequence ID" value="XM_002949655.1"/>
</dbReference>
<feature type="transmembrane region" description="Helical" evidence="2">
    <location>
        <begin position="418"/>
        <end position="440"/>
    </location>
</feature>
<dbReference type="KEGG" id="vcn:VOLCADRAFT_120770"/>
<evidence type="ECO:0000313" key="3">
    <source>
        <dbReference type="EMBL" id="EFJ49253.1"/>
    </source>
</evidence>
<gene>
    <name evidence="3" type="ORF">VOLCADRAFT_120770</name>
</gene>
<protein>
    <recommendedName>
        <fullName evidence="5">DUF819-domain-containing protein</fullName>
    </recommendedName>
</protein>
<feature type="transmembrane region" description="Helical" evidence="2">
    <location>
        <begin position="118"/>
        <end position="134"/>
    </location>
</feature>
<evidence type="ECO:0000256" key="2">
    <source>
        <dbReference type="SAM" id="Phobius"/>
    </source>
</evidence>
<keyword evidence="2" id="KW-0812">Transmembrane</keyword>
<evidence type="ECO:0008006" key="5">
    <source>
        <dbReference type="Google" id="ProtNLM"/>
    </source>
</evidence>
<dbReference type="PANTHER" id="PTHR34289:SF3">
    <property type="entry name" value="PROTEIN, PUTATIVE (DUF819)-RELATED"/>
    <property type="match status" value="1"/>
</dbReference>
<dbReference type="InterPro" id="IPR008537">
    <property type="entry name" value="DUF819"/>
</dbReference>
<evidence type="ECO:0000256" key="1">
    <source>
        <dbReference type="SAM" id="MobiDB-lite"/>
    </source>
</evidence>
<organism evidence="4">
    <name type="scientific">Volvox carteri f. nagariensis</name>
    <dbReference type="NCBI Taxonomy" id="3068"/>
    <lineage>
        <taxon>Eukaryota</taxon>
        <taxon>Viridiplantae</taxon>
        <taxon>Chlorophyta</taxon>
        <taxon>core chlorophytes</taxon>
        <taxon>Chlorophyceae</taxon>
        <taxon>CS clade</taxon>
        <taxon>Chlamydomonadales</taxon>
        <taxon>Volvocaceae</taxon>
        <taxon>Volvox</taxon>
    </lineage>
</organism>
<evidence type="ECO:0000313" key="4">
    <source>
        <dbReference type="Proteomes" id="UP000001058"/>
    </source>
</evidence>
<feature type="transmembrane region" description="Helical" evidence="2">
    <location>
        <begin position="64"/>
        <end position="80"/>
    </location>
</feature>
<dbReference type="STRING" id="3068.D8TT58"/>
<feature type="transmembrane region" description="Helical" evidence="2">
    <location>
        <begin position="333"/>
        <end position="352"/>
    </location>
</feature>
<dbReference type="OrthoDB" id="45797at2759"/>
<feature type="transmembrane region" description="Helical" evidence="2">
    <location>
        <begin position="358"/>
        <end position="375"/>
    </location>
</feature>
<name>D8TT58_VOLCA</name>
<sequence length="444" mass="44177">MRSSSEVSCSRQAAKVRAGTSGIRLRGGVWEGGNGAAAAAASPAGTSSLALPELPTLLPLQGPWGVWTGLVLAGALGLWSERTRLGKELNGALVSTLCGMFLANVGLLPPAAPELHVVYKYLLPLAIPMLLFAADLRRATLSMGAAVTPVASALTARHIGGAVNYMAVSEALSLSPSTFGAGLAADDLILTIYFVTIYYLARNIPPDAAAAAATGAGTGAGAGAMAATTTTTTTAAEQQQPRPAPAEETGAISGPSAGGHGGAGSGKVITVPEGLAALSISAAVCYVCVSAARVWGIPGQSITLITALTVALATAAPRQLAPLVPSAEGLAQLLMQIFYATIGASANVALVVQTAPVLFLFSALALGAHLGLLLLGGRLAGFSMRELLLASNANIGGPSTVAGMSAAKGWSSSVVPGILTSTLGYAIGTFLGMGLGYSALRHVG</sequence>
<dbReference type="AlphaFoldDB" id="D8TT58"/>
<feature type="transmembrane region" description="Helical" evidence="2">
    <location>
        <begin position="179"/>
        <end position="201"/>
    </location>
</feature>
<dbReference type="FunCoup" id="D8TT58">
    <property type="interactions" value="49"/>
</dbReference>
<keyword evidence="2" id="KW-1133">Transmembrane helix</keyword>
<proteinExistence type="predicted"/>
<dbReference type="Proteomes" id="UP000001058">
    <property type="component" value="Unassembled WGS sequence"/>
</dbReference>
<feature type="transmembrane region" description="Helical" evidence="2">
    <location>
        <begin position="301"/>
        <end position="321"/>
    </location>
</feature>
<accession>D8TT58</accession>
<reference evidence="3 4" key="1">
    <citation type="journal article" date="2010" name="Science">
        <title>Genomic analysis of organismal complexity in the multicellular green alga Volvox carteri.</title>
        <authorList>
            <person name="Prochnik S.E."/>
            <person name="Umen J."/>
            <person name="Nedelcu A.M."/>
            <person name="Hallmann A."/>
            <person name="Miller S.M."/>
            <person name="Nishii I."/>
            <person name="Ferris P."/>
            <person name="Kuo A."/>
            <person name="Mitros T."/>
            <person name="Fritz-Laylin L.K."/>
            <person name="Hellsten U."/>
            <person name="Chapman J."/>
            <person name="Simakov O."/>
            <person name="Rensing S.A."/>
            <person name="Terry A."/>
            <person name="Pangilinan J."/>
            <person name="Kapitonov V."/>
            <person name="Jurka J."/>
            <person name="Salamov A."/>
            <person name="Shapiro H."/>
            <person name="Schmutz J."/>
            <person name="Grimwood J."/>
            <person name="Lindquist E."/>
            <person name="Lucas S."/>
            <person name="Grigoriev I.V."/>
            <person name="Schmitt R."/>
            <person name="Kirk D."/>
            <person name="Rokhsar D.S."/>
        </authorList>
    </citation>
    <scope>NUCLEOTIDE SEQUENCE [LARGE SCALE GENOMIC DNA]</scope>
    <source>
        <strain evidence="4">f. Nagariensis / Eve</strain>
    </source>
</reference>
<keyword evidence="4" id="KW-1185">Reference proteome</keyword>
<keyword evidence="2" id="KW-0472">Membrane</keyword>
<dbReference type="eggNOG" id="ENOG502QQM4">
    <property type="taxonomic scope" value="Eukaryota"/>
</dbReference>
<dbReference type="GeneID" id="9618757"/>
<feature type="compositionally biased region" description="Low complexity" evidence="1">
    <location>
        <begin position="227"/>
        <end position="236"/>
    </location>
</feature>
<feature type="region of interest" description="Disordered" evidence="1">
    <location>
        <begin position="227"/>
        <end position="264"/>
    </location>
</feature>
<dbReference type="InParanoid" id="D8TT58"/>